<sequence length="164" mass="17558">MSDQTGSRRSRPKMGTFRRIETITPLLVLPLIAYVIIAVIAGGQHMDETPAIAGNLNATLFSVPMVSGVSWKMRLGDVLLLVSLVLLSIEIIKATSSRSSAMVNHMASMAVLLTCIVCFILFANFATATFFLFTCIALIDVMVGVIVSIVSARRDFGVGDGFGS</sequence>
<proteinExistence type="predicted"/>
<evidence type="ECO:0000256" key="1">
    <source>
        <dbReference type="SAM" id="Phobius"/>
    </source>
</evidence>
<evidence type="ECO:0000313" key="2">
    <source>
        <dbReference type="EMBL" id="MCZ4298153.1"/>
    </source>
</evidence>
<name>A0ABT4LUU5_9PROT</name>
<keyword evidence="1" id="KW-1133">Transmembrane helix</keyword>
<reference evidence="2" key="1">
    <citation type="submission" date="2022-12" db="EMBL/GenBank/DDBJ databases">
        <title>Bacterial isolates from different developmental stages of Nematostella vectensis.</title>
        <authorList>
            <person name="Fraune S."/>
        </authorList>
    </citation>
    <scope>NUCLEOTIDE SEQUENCE</scope>
    <source>
        <strain evidence="2">G21632-S1</strain>
    </source>
</reference>
<dbReference type="Proteomes" id="UP001083770">
    <property type="component" value="Unassembled WGS sequence"/>
</dbReference>
<dbReference type="RefSeq" id="WP_269402268.1">
    <property type="nucleotide sequence ID" value="NZ_JAPWGW010000002.1"/>
</dbReference>
<keyword evidence="1" id="KW-0472">Membrane</keyword>
<feature type="transmembrane region" description="Helical" evidence="1">
    <location>
        <begin position="128"/>
        <end position="150"/>
    </location>
</feature>
<organism evidence="2 3">
    <name type="scientific">Henriciella marina</name>
    <dbReference type="NCBI Taxonomy" id="453851"/>
    <lineage>
        <taxon>Bacteria</taxon>
        <taxon>Pseudomonadati</taxon>
        <taxon>Pseudomonadota</taxon>
        <taxon>Alphaproteobacteria</taxon>
        <taxon>Hyphomonadales</taxon>
        <taxon>Hyphomonadaceae</taxon>
        <taxon>Henriciella</taxon>
    </lineage>
</organism>
<gene>
    <name evidence="2" type="ORF">O4G74_08795</name>
</gene>
<dbReference type="EMBL" id="JAPWGW010000002">
    <property type="protein sequence ID" value="MCZ4298153.1"/>
    <property type="molecule type" value="Genomic_DNA"/>
</dbReference>
<feature type="transmembrane region" description="Helical" evidence="1">
    <location>
        <begin position="20"/>
        <end position="41"/>
    </location>
</feature>
<keyword evidence="3" id="KW-1185">Reference proteome</keyword>
<feature type="transmembrane region" description="Helical" evidence="1">
    <location>
        <begin position="101"/>
        <end position="122"/>
    </location>
</feature>
<comment type="caution">
    <text evidence="2">The sequence shown here is derived from an EMBL/GenBank/DDBJ whole genome shotgun (WGS) entry which is preliminary data.</text>
</comment>
<keyword evidence="1" id="KW-0812">Transmembrane</keyword>
<protein>
    <submittedName>
        <fullName evidence="2">Uncharacterized protein</fullName>
    </submittedName>
</protein>
<feature type="transmembrane region" description="Helical" evidence="1">
    <location>
        <begin position="71"/>
        <end position="89"/>
    </location>
</feature>
<accession>A0ABT4LUU5</accession>
<evidence type="ECO:0000313" key="3">
    <source>
        <dbReference type="Proteomes" id="UP001083770"/>
    </source>
</evidence>